<evidence type="ECO:0000259" key="1">
    <source>
        <dbReference type="PROSITE" id="PS51186"/>
    </source>
</evidence>
<dbReference type="PANTHER" id="PTHR43610">
    <property type="entry name" value="BLL6696 PROTEIN"/>
    <property type="match status" value="1"/>
</dbReference>
<name>A0ABW8MZ98_9BURK</name>
<dbReference type="SUPFAM" id="SSF55729">
    <property type="entry name" value="Acyl-CoA N-acyltransferases (Nat)"/>
    <property type="match status" value="1"/>
</dbReference>
<keyword evidence="3" id="KW-1185">Reference proteome</keyword>
<comment type="caution">
    <text evidence="2">The sequence shown here is derived from an EMBL/GenBank/DDBJ whole genome shotgun (WGS) entry which is preliminary data.</text>
</comment>
<accession>A0ABW8MZ98</accession>
<protein>
    <submittedName>
        <fullName evidence="2">RimJ/RimL family protein N-acetyltransferase</fullName>
    </submittedName>
</protein>
<dbReference type="InterPro" id="IPR000182">
    <property type="entry name" value="GNAT_dom"/>
</dbReference>
<dbReference type="RefSeq" id="WP_404615136.1">
    <property type="nucleotide sequence ID" value="NZ_JBIYDN010000057.1"/>
</dbReference>
<dbReference type="EMBL" id="JBIYDN010000057">
    <property type="protein sequence ID" value="MFK4448664.1"/>
    <property type="molecule type" value="Genomic_DNA"/>
</dbReference>
<evidence type="ECO:0000313" key="2">
    <source>
        <dbReference type="EMBL" id="MFK4448664.1"/>
    </source>
</evidence>
<organism evidence="2 3">
    <name type="scientific">Caballeronia udeis</name>
    <dbReference type="NCBI Taxonomy" id="1232866"/>
    <lineage>
        <taxon>Bacteria</taxon>
        <taxon>Pseudomonadati</taxon>
        <taxon>Pseudomonadota</taxon>
        <taxon>Betaproteobacteria</taxon>
        <taxon>Burkholderiales</taxon>
        <taxon>Burkholderiaceae</taxon>
        <taxon>Caballeronia</taxon>
    </lineage>
</organism>
<reference evidence="2 3" key="2">
    <citation type="submission" date="2024-11" db="EMBL/GenBank/DDBJ databases">
        <title>Using genomics to understand microbial adaptation to soil warming.</title>
        <authorList>
            <person name="Deangelis K.M. PhD."/>
        </authorList>
    </citation>
    <scope>NUCLEOTIDE SEQUENCE [LARGE SCALE GENOMIC DNA]</scope>
    <source>
        <strain evidence="2 3">GAS97</strain>
    </source>
</reference>
<dbReference type="Proteomes" id="UP001620514">
    <property type="component" value="Unassembled WGS sequence"/>
</dbReference>
<dbReference type="Pfam" id="PF13302">
    <property type="entry name" value="Acetyltransf_3"/>
    <property type="match status" value="1"/>
</dbReference>
<dbReference type="PANTHER" id="PTHR43610:SF1">
    <property type="entry name" value="N-ACETYLTRANSFERASE DOMAIN-CONTAINING PROTEIN"/>
    <property type="match status" value="1"/>
</dbReference>
<dbReference type="Gene3D" id="3.40.630.30">
    <property type="match status" value="1"/>
</dbReference>
<reference evidence="2 3" key="1">
    <citation type="submission" date="2024-10" db="EMBL/GenBank/DDBJ databases">
        <authorList>
            <person name="Deangelis K."/>
            <person name="Huntemann M."/>
            <person name="Clum A."/>
            <person name="Wang J."/>
            <person name="Palaniappan K."/>
            <person name="Ritter S."/>
            <person name="Chen I.-M."/>
            <person name="Stamatis D."/>
            <person name="Reddy T."/>
            <person name="O'Malley R."/>
            <person name="Daum C."/>
            <person name="Ng V."/>
            <person name="Ivanova N."/>
            <person name="Kyrpides N."/>
            <person name="Woyke T."/>
        </authorList>
    </citation>
    <scope>NUCLEOTIDE SEQUENCE [LARGE SCALE GENOMIC DNA]</scope>
    <source>
        <strain evidence="2 3">GAS97</strain>
    </source>
</reference>
<feature type="domain" description="N-acetyltransferase" evidence="1">
    <location>
        <begin position="23"/>
        <end position="189"/>
    </location>
</feature>
<dbReference type="PROSITE" id="PS51186">
    <property type="entry name" value="GNAT"/>
    <property type="match status" value="1"/>
</dbReference>
<gene>
    <name evidence="2" type="ORF">ABH943_008708</name>
</gene>
<sequence>MSDRTDLWSVKALANVVLEGQGVRLRAITLEDRDDFLRIALDPEIWTYFVSVVRSESELDTFIAQAVNDTRAGTRIVFAVVDTSTGAIVGSMAFGNLVEKDRRIEIGWSWLGATYRGTGINRVAKRLLLEHAFEQLQCERVEFKTDVLNIRARRGLTGIGAFEEGVLRSFNYMPCGRRRDAVYYSILRNEWSGVRDGLLRGAT</sequence>
<evidence type="ECO:0000313" key="3">
    <source>
        <dbReference type="Proteomes" id="UP001620514"/>
    </source>
</evidence>
<proteinExistence type="predicted"/>
<dbReference type="InterPro" id="IPR016181">
    <property type="entry name" value="Acyl_CoA_acyltransferase"/>
</dbReference>